<sequence length="380" mass="45101">MEKLNQKKYTFLINTTPPPRLIKRMDLVKDEFDLYAICWDKGGDEKYDFKRDFCKKEIINIDADNSNPMKRLIPTYKFSQKAYKILERIKPDLIHVQSYDMLEIATKYKKNNDDKVKIIYEVPDIHRYLTDDKKNFPMNIVSSVLKKRENNMLSFVDLMIVTSMKFWEHFEGKYSKDNLVFMPNIPNLELFKDYDKLRVKNQHDTFTVGYIGGLRYLNELKKLTKAMDGLGMNLMMAGFESGTYFKELAQTKDFIEYRGKFYYDDEIAELYSKCDCIFSVYDASMKNVRIALPNKLYESIHAELPIIVARDTYLSEVVNEWNVGVAVDHESDEEMRNVLIKLRDDQSFYHTLQENCRKMQSELNPQKNNERLLNRIENLF</sequence>
<dbReference type="Proteomes" id="UP000215413">
    <property type="component" value="Unassembled WGS sequence"/>
</dbReference>
<dbReference type="Pfam" id="PF00534">
    <property type="entry name" value="Glycos_transf_1"/>
    <property type="match status" value="1"/>
</dbReference>
<name>A0A233V9F2_FINMA</name>
<dbReference type="EMBL" id="NDYC01000005">
    <property type="protein sequence ID" value="OXZ29007.1"/>
    <property type="molecule type" value="Genomic_DNA"/>
</dbReference>
<evidence type="ECO:0000313" key="3">
    <source>
        <dbReference type="Proteomes" id="UP000215413"/>
    </source>
</evidence>
<dbReference type="AlphaFoldDB" id="A0A233V9F2"/>
<accession>A0A233V9F2</accession>
<organism evidence="2 3">
    <name type="scientific">Finegoldia magna</name>
    <name type="common">Peptostreptococcus magnus</name>
    <dbReference type="NCBI Taxonomy" id="1260"/>
    <lineage>
        <taxon>Bacteria</taxon>
        <taxon>Bacillati</taxon>
        <taxon>Bacillota</taxon>
        <taxon>Tissierellia</taxon>
        <taxon>Tissierellales</taxon>
        <taxon>Peptoniphilaceae</taxon>
        <taxon>Finegoldia</taxon>
    </lineage>
</organism>
<feature type="domain" description="Glycosyl transferase family 1" evidence="1">
    <location>
        <begin position="201"/>
        <end position="359"/>
    </location>
</feature>
<protein>
    <submittedName>
        <fullName evidence="2">Capsular biosynthesis protein</fullName>
    </submittedName>
</protein>
<dbReference type="Gene3D" id="3.40.50.2000">
    <property type="entry name" value="Glycogen Phosphorylase B"/>
    <property type="match status" value="2"/>
</dbReference>
<evidence type="ECO:0000313" key="2">
    <source>
        <dbReference type="EMBL" id="OXZ29007.1"/>
    </source>
</evidence>
<dbReference type="GO" id="GO:0016757">
    <property type="term" value="F:glycosyltransferase activity"/>
    <property type="evidence" value="ECO:0007669"/>
    <property type="project" value="InterPro"/>
</dbReference>
<dbReference type="RefSeq" id="WP_094205142.1">
    <property type="nucleotide sequence ID" value="NZ_NDYC01000005.1"/>
</dbReference>
<comment type="caution">
    <text evidence="2">The sequence shown here is derived from an EMBL/GenBank/DDBJ whole genome shotgun (WGS) entry which is preliminary data.</text>
</comment>
<gene>
    <name evidence="2" type="ORF">B9N49_00835</name>
</gene>
<reference evidence="3" key="1">
    <citation type="submission" date="2017-04" db="EMBL/GenBank/DDBJ databases">
        <title>Finegoldia magna isolated from orthopedic joint implant-associated infections.</title>
        <authorList>
            <person name="Bjorklund S."/>
            <person name="Bruggemann H."/>
            <person name="Jensen A."/>
            <person name="Hellmark B."/>
            <person name="Soderquist B."/>
        </authorList>
    </citation>
    <scope>NUCLEOTIDE SEQUENCE [LARGE SCALE GENOMIC DNA]</scope>
    <source>
        <strain evidence="3">CCUG 54800</strain>
    </source>
</reference>
<proteinExistence type="predicted"/>
<dbReference type="InterPro" id="IPR001296">
    <property type="entry name" value="Glyco_trans_1"/>
</dbReference>
<dbReference type="SUPFAM" id="SSF53756">
    <property type="entry name" value="UDP-Glycosyltransferase/glycogen phosphorylase"/>
    <property type="match status" value="1"/>
</dbReference>
<evidence type="ECO:0000259" key="1">
    <source>
        <dbReference type="Pfam" id="PF00534"/>
    </source>
</evidence>